<accession>A0A511KI38</accession>
<dbReference type="GO" id="GO:0046872">
    <property type="term" value="F:metal ion binding"/>
    <property type="evidence" value="ECO:0007669"/>
    <property type="project" value="UniProtKB-KW"/>
</dbReference>
<evidence type="ECO:0000256" key="2">
    <source>
        <dbReference type="ARBA" id="ARBA00022833"/>
    </source>
</evidence>
<evidence type="ECO:0000256" key="3">
    <source>
        <dbReference type="SAM" id="MobiDB-lite"/>
    </source>
</evidence>
<comment type="caution">
    <text evidence="4">The sequence shown here is derived from an EMBL/GenBank/DDBJ whole genome shotgun (WGS) entry which is preliminary data.</text>
</comment>
<dbReference type="PANTHER" id="PTHR46771">
    <property type="entry name" value="DETERIN"/>
    <property type="match status" value="1"/>
</dbReference>
<evidence type="ECO:0000313" key="5">
    <source>
        <dbReference type="Proteomes" id="UP000321518"/>
    </source>
</evidence>
<dbReference type="EMBL" id="BJWK01000009">
    <property type="protein sequence ID" value="GEM10040.1"/>
    <property type="molecule type" value="Genomic_DNA"/>
</dbReference>
<dbReference type="InterPro" id="IPR051190">
    <property type="entry name" value="Baculoviral_IAP"/>
</dbReference>
<feature type="compositionally biased region" description="Basic and acidic residues" evidence="3">
    <location>
        <begin position="715"/>
        <end position="736"/>
    </location>
</feature>
<dbReference type="Pfam" id="PF00653">
    <property type="entry name" value="BIR"/>
    <property type="match status" value="2"/>
</dbReference>
<proteinExistence type="predicted"/>
<gene>
    <name evidence="4" type="ORF">Rt10032_c09g4057</name>
</gene>
<reference evidence="4 5" key="1">
    <citation type="submission" date="2019-07" db="EMBL/GenBank/DDBJ databases">
        <title>Rhodotorula toruloides NBRC10032 genome sequencing.</title>
        <authorList>
            <person name="Shida Y."/>
            <person name="Takaku H."/>
            <person name="Ogasawara W."/>
            <person name="Mori K."/>
        </authorList>
    </citation>
    <scope>NUCLEOTIDE SEQUENCE [LARGE SCALE GENOMIC DNA]</scope>
    <source>
        <strain evidence="4 5">NBRC10032</strain>
    </source>
</reference>
<feature type="compositionally biased region" description="Basic and acidic residues" evidence="3">
    <location>
        <begin position="516"/>
        <end position="532"/>
    </location>
</feature>
<dbReference type="PROSITE" id="PS50143">
    <property type="entry name" value="BIR_REPEAT_2"/>
    <property type="match status" value="2"/>
</dbReference>
<feature type="compositionally biased region" description="Low complexity" evidence="3">
    <location>
        <begin position="251"/>
        <end position="264"/>
    </location>
</feature>
<feature type="region of interest" description="Disordered" evidence="3">
    <location>
        <begin position="715"/>
        <end position="762"/>
    </location>
</feature>
<dbReference type="Proteomes" id="UP000321518">
    <property type="component" value="Unassembled WGS sequence"/>
</dbReference>
<dbReference type="Gene3D" id="1.10.1170.10">
    <property type="entry name" value="Inhibitor Of Apoptosis Protein (2mihbC-IAP-1), Chain A"/>
    <property type="match status" value="2"/>
</dbReference>
<feature type="compositionally biased region" description="Low complexity" evidence="3">
    <location>
        <begin position="533"/>
        <end position="576"/>
    </location>
</feature>
<feature type="compositionally biased region" description="Basic residues" evidence="3">
    <location>
        <begin position="306"/>
        <end position="316"/>
    </location>
</feature>
<evidence type="ECO:0000256" key="1">
    <source>
        <dbReference type="ARBA" id="ARBA00022723"/>
    </source>
</evidence>
<dbReference type="PANTHER" id="PTHR46771:SF5">
    <property type="entry name" value="DETERIN"/>
    <property type="match status" value="1"/>
</dbReference>
<keyword evidence="1" id="KW-0479">Metal-binding</keyword>
<feature type="compositionally biased region" description="Low complexity" evidence="3">
    <location>
        <begin position="373"/>
        <end position="385"/>
    </location>
</feature>
<protein>
    <submittedName>
        <fullName evidence="4">Chromosome segregation protein, BIR1</fullName>
    </submittedName>
</protein>
<name>A0A511KI38_RHOTO</name>
<feature type="compositionally biased region" description="Low complexity" evidence="3">
    <location>
        <begin position="454"/>
        <end position="466"/>
    </location>
</feature>
<dbReference type="OrthoDB" id="2196114at2759"/>
<feature type="compositionally biased region" description="Acidic residues" evidence="3">
    <location>
        <begin position="349"/>
        <end position="361"/>
    </location>
</feature>
<keyword evidence="2" id="KW-0862">Zinc</keyword>
<sequence>MPPTASSSSTLFLAPSRRATFHKSRKAASTKHLNWPYPLSGAAAKLSTIHPDRLVEAGFYATPTDEDATVTTCFACGVVVGMWEDGEDALYRHEAAAEEAGIQCPFAIVRRHGWGEEGVDAPGRARENWDECWGEEGEWHPRGERMSEARRGTFDVGWPHDGDSGVPTCDEIAQAGWSFRPGPTAESADQCACIYCGRTVEGWEAGDDPIALHKRKVGLRCPFFLADDPPEHKSTLASTSGKSKRGKKAETASSFVSVSATTDAGAASLKKSTRGGRATKVVDPEPGEEEPVEATETTNESEPVKTQKRPPARKGKTTTTATATVTATASAKVKAKKNGVASAPAQSDVEQEEEHEVEVMEEPAPVPKKTTRSRAASNASTTSSALPPPRGAALSRSVRSRKPVDEADVEPVAAHAPAPKLKKSTRGKKVAEPVPALTPEQEHSANDDADESMAQLAAIANAALEAQDAEVDVEAKEKPKAAKGKKAAAAASKSKKAAVKKQKEEVAQLEDVEMQQQEREEVERQVKPRSKEAAPPVVADAPPAPLTATAASTATVTAQARSPLSPTVSPTSPSRPIRALPSKVHTSKSPSTASIKAPTPPQPAIPVAPASVLTPDPAPPAAVSDKSAAASPAHDPSQPWTPPSNAFASDLLSLLPPPTDAELATLSVGAWYTLCAQRIQDRFEAETDELRRGLEARIQAGRERLVRMCEEAKQREVREEAEENRRRKEKAREKKLAAAAAAAGGGRNAVKVGGGGSARKLR</sequence>
<feature type="compositionally biased region" description="Gly residues" evidence="3">
    <location>
        <begin position="743"/>
        <end position="762"/>
    </location>
</feature>
<dbReference type="AlphaFoldDB" id="A0A511KI38"/>
<dbReference type="SMART" id="SM00238">
    <property type="entry name" value="BIR"/>
    <property type="match status" value="2"/>
</dbReference>
<feature type="compositionally biased region" description="Low complexity" evidence="3">
    <location>
        <begin position="317"/>
        <end position="332"/>
    </location>
</feature>
<dbReference type="InterPro" id="IPR001370">
    <property type="entry name" value="BIR_rpt"/>
</dbReference>
<feature type="region of interest" description="Disordered" evidence="3">
    <location>
        <begin position="228"/>
        <end position="647"/>
    </location>
</feature>
<dbReference type="SUPFAM" id="SSF57924">
    <property type="entry name" value="Inhibitor of apoptosis (IAP) repeat"/>
    <property type="match status" value="2"/>
</dbReference>
<evidence type="ECO:0000313" key="4">
    <source>
        <dbReference type="EMBL" id="GEM10040.1"/>
    </source>
</evidence>
<organism evidence="4 5">
    <name type="scientific">Rhodotorula toruloides</name>
    <name type="common">Yeast</name>
    <name type="synonym">Rhodosporidium toruloides</name>
    <dbReference type="NCBI Taxonomy" id="5286"/>
    <lineage>
        <taxon>Eukaryota</taxon>
        <taxon>Fungi</taxon>
        <taxon>Dikarya</taxon>
        <taxon>Basidiomycota</taxon>
        <taxon>Pucciniomycotina</taxon>
        <taxon>Microbotryomycetes</taxon>
        <taxon>Sporidiobolales</taxon>
        <taxon>Sporidiobolaceae</taxon>
        <taxon>Rhodotorula</taxon>
    </lineage>
</organism>